<comment type="caution">
    <text evidence="1">The sequence shown here is derived from an EMBL/GenBank/DDBJ whole genome shotgun (WGS) entry which is preliminary data.</text>
</comment>
<evidence type="ECO:0000313" key="1">
    <source>
        <dbReference type="EMBL" id="GFR07128.1"/>
    </source>
</evidence>
<proteinExistence type="predicted"/>
<dbReference type="AlphaFoldDB" id="A0A8X6GMZ2"/>
<organism evidence="1 2">
    <name type="scientific">Trichonephila clavata</name>
    <name type="common">Joro spider</name>
    <name type="synonym">Nephila clavata</name>
    <dbReference type="NCBI Taxonomy" id="2740835"/>
    <lineage>
        <taxon>Eukaryota</taxon>
        <taxon>Metazoa</taxon>
        <taxon>Ecdysozoa</taxon>
        <taxon>Arthropoda</taxon>
        <taxon>Chelicerata</taxon>
        <taxon>Arachnida</taxon>
        <taxon>Araneae</taxon>
        <taxon>Araneomorphae</taxon>
        <taxon>Entelegynae</taxon>
        <taxon>Araneoidea</taxon>
        <taxon>Nephilidae</taxon>
        <taxon>Trichonephila</taxon>
    </lineage>
</organism>
<protein>
    <submittedName>
        <fullName evidence="1">Uncharacterized protein</fullName>
    </submittedName>
</protein>
<accession>A0A8X6GMZ2</accession>
<keyword evidence="2" id="KW-1185">Reference proteome</keyword>
<dbReference type="Proteomes" id="UP000887116">
    <property type="component" value="Unassembled WGS sequence"/>
</dbReference>
<reference evidence="1" key="1">
    <citation type="submission" date="2020-07" db="EMBL/GenBank/DDBJ databases">
        <title>Multicomponent nature underlies the extraordinary mechanical properties of spider dragline silk.</title>
        <authorList>
            <person name="Kono N."/>
            <person name="Nakamura H."/>
            <person name="Mori M."/>
            <person name="Yoshida Y."/>
            <person name="Ohtoshi R."/>
            <person name="Malay A.D."/>
            <person name="Moran D.A.P."/>
            <person name="Tomita M."/>
            <person name="Numata K."/>
            <person name="Arakawa K."/>
        </authorList>
    </citation>
    <scope>NUCLEOTIDE SEQUENCE</scope>
</reference>
<dbReference type="EMBL" id="BMAO01016232">
    <property type="protein sequence ID" value="GFR07128.1"/>
    <property type="molecule type" value="Genomic_DNA"/>
</dbReference>
<sequence>MSERFRGENFWGRRETIRELLKELIDDENFISEDESKDEDLSSYFVEELARSIQGSNRNIPMDNWFTL</sequence>
<evidence type="ECO:0000313" key="2">
    <source>
        <dbReference type="Proteomes" id="UP000887116"/>
    </source>
</evidence>
<name>A0A8X6GMZ2_TRICU</name>
<gene>
    <name evidence="1" type="ORF">TNCT_255041</name>
</gene>